<protein>
    <submittedName>
        <fullName evidence="1">tRNA 2-thiouridine synthesizing protein B</fullName>
    </submittedName>
</protein>
<gene>
    <name evidence="1" type="ORF">SAMN02745753_03521</name>
</gene>
<dbReference type="GO" id="GO:0002143">
    <property type="term" value="P:tRNA wobble position uridine thiolation"/>
    <property type="evidence" value="ECO:0007669"/>
    <property type="project" value="InterPro"/>
</dbReference>
<dbReference type="SUPFAM" id="SSF75169">
    <property type="entry name" value="DsrEFH-like"/>
    <property type="match status" value="1"/>
</dbReference>
<dbReference type="GO" id="GO:0005737">
    <property type="term" value="C:cytoplasm"/>
    <property type="evidence" value="ECO:0007669"/>
    <property type="project" value="InterPro"/>
</dbReference>
<dbReference type="InterPro" id="IPR007215">
    <property type="entry name" value="Sulphur_relay_TusB/DsrH"/>
</dbReference>
<sequence>MADIVLTIPTGFPVLIMRLHQINQLDYPATLETTWQNSVQAGDQILLIEEGFLRLIQHANTMQTLAEEKHAEIYYLQSDATAYGLSPQLGTALSEEEWVDLTFTAEANISW</sequence>
<dbReference type="Pfam" id="PF04077">
    <property type="entry name" value="DsrH"/>
    <property type="match status" value="1"/>
</dbReference>
<keyword evidence="2" id="KW-1185">Reference proteome</keyword>
<name>A0A1M5I5K5_9GAMM</name>
<dbReference type="Gene3D" id="3.40.1260.10">
    <property type="entry name" value="DsrEFH-like"/>
    <property type="match status" value="1"/>
</dbReference>
<evidence type="ECO:0000313" key="2">
    <source>
        <dbReference type="Proteomes" id="UP000184517"/>
    </source>
</evidence>
<dbReference type="Proteomes" id="UP000184517">
    <property type="component" value="Unassembled WGS sequence"/>
</dbReference>
<dbReference type="STRING" id="1122206.SAMN02745753_03521"/>
<proteinExistence type="predicted"/>
<dbReference type="InterPro" id="IPR027396">
    <property type="entry name" value="DsrEFH-like"/>
</dbReference>
<evidence type="ECO:0000313" key="1">
    <source>
        <dbReference type="EMBL" id="SHG23512.1"/>
    </source>
</evidence>
<accession>A0A1M5I5K5</accession>
<dbReference type="AlphaFoldDB" id="A0A1M5I5K5"/>
<reference evidence="2" key="1">
    <citation type="submission" date="2016-11" db="EMBL/GenBank/DDBJ databases">
        <authorList>
            <person name="Varghese N."/>
            <person name="Submissions S."/>
        </authorList>
    </citation>
    <scope>NUCLEOTIDE SEQUENCE [LARGE SCALE GENOMIC DNA]</scope>
    <source>
        <strain evidence="2">DSM 16579</strain>
    </source>
</reference>
<dbReference type="EMBL" id="FQVF01000018">
    <property type="protein sequence ID" value="SHG23512.1"/>
    <property type="molecule type" value="Genomic_DNA"/>
</dbReference>
<organism evidence="1 2">
    <name type="scientific">Marinomonas polaris DSM 16579</name>
    <dbReference type="NCBI Taxonomy" id="1122206"/>
    <lineage>
        <taxon>Bacteria</taxon>
        <taxon>Pseudomonadati</taxon>
        <taxon>Pseudomonadota</taxon>
        <taxon>Gammaproteobacteria</taxon>
        <taxon>Oceanospirillales</taxon>
        <taxon>Oceanospirillaceae</taxon>
        <taxon>Marinomonas</taxon>
    </lineage>
</organism>